<dbReference type="AlphaFoldDB" id="A0AAC9LBB5"/>
<accession>A0AAC9LBB5</accession>
<dbReference type="KEGG" id="acad:UA74_11985"/>
<name>A0AAC9LBB5_9PSEU</name>
<gene>
    <name evidence="1" type="ORF">UA74_11985</name>
</gene>
<reference evidence="2" key="1">
    <citation type="submission" date="2016-06" db="EMBL/GenBank/DDBJ databases">
        <title>Complete genome sequence of Actinoalloteichus fjordicus DSM 46855 (=ADI127-17), type strain of the new species Actinoalloteichus fjordicus.</title>
        <authorList>
            <person name="Ruckert C."/>
            <person name="Nouioui I."/>
            <person name="Willmese J."/>
            <person name="van Wezel G."/>
            <person name="Klenk H.-P."/>
            <person name="Kalinowski J."/>
            <person name="Zotchev S.B."/>
        </authorList>
    </citation>
    <scope>NUCLEOTIDE SEQUENCE [LARGE SCALE GENOMIC DNA]</scope>
    <source>
        <strain evidence="2">ADI127-7</strain>
    </source>
</reference>
<evidence type="ECO:0000313" key="1">
    <source>
        <dbReference type="EMBL" id="APU14457.1"/>
    </source>
</evidence>
<evidence type="ECO:0000313" key="2">
    <source>
        <dbReference type="Proteomes" id="UP000185511"/>
    </source>
</evidence>
<keyword evidence="2" id="KW-1185">Reference proteome</keyword>
<organism evidence="1 2">
    <name type="scientific">Actinoalloteichus fjordicus</name>
    <dbReference type="NCBI Taxonomy" id="1612552"/>
    <lineage>
        <taxon>Bacteria</taxon>
        <taxon>Bacillati</taxon>
        <taxon>Actinomycetota</taxon>
        <taxon>Actinomycetes</taxon>
        <taxon>Pseudonocardiales</taxon>
        <taxon>Pseudonocardiaceae</taxon>
        <taxon>Actinoalloteichus</taxon>
    </lineage>
</organism>
<proteinExistence type="predicted"/>
<dbReference type="RefSeq" id="WP_075740332.1">
    <property type="nucleotide sequence ID" value="NZ_CP016076.1"/>
</dbReference>
<sequence>MTDSVWIRRHGWWLPPAPFREDHGWHLWPAGQTPSRSPVRLLAPGFEYYVCDGGRSGERRMRFLTEVEAVSQTFAVTSLDEGFRRLEDFFGGQGRAMSWSAWYEDSYATEKFRTPRVFSLLAWTFSVRRSLSVPLPRAQRFAPSGWLHVPRSEVLPS</sequence>
<dbReference type="EMBL" id="CP016076">
    <property type="protein sequence ID" value="APU14457.1"/>
    <property type="molecule type" value="Genomic_DNA"/>
</dbReference>
<dbReference type="Proteomes" id="UP000185511">
    <property type="component" value="Chromosome"/>
</dbReference>
<protein>
    <submittedName>
        <fullName evidence="1">Uncharacterized protein</fullName>
    </submittedName>
</protein>